<accession>A0A5E6ZG72</accession>
<proteinExistence type="predicted"/>
<evidence type="ECO:0000313" key="2">
    <source>
        <dbReference type="Proteomes" id="UP000326437"/>
    </source>
</evidence>
<dbReference type="EMBL" id="CABVHO010000091">
    <property type="protein sequence ID" value="VVN63754.1"/>
    <property type="molecule type" value="Genomic_DNA"/>
</dbReference>
<dbReference type="Proteomes" id="UP000326437">
    <property type="component" value="Unassembled WGS sequence"/>
</dbReference>
<protein>
    <submittedName>
        <fullName evidence="1">Uncharacterized protein</fullName>
    </submittedName>
</protein>
<organism evidence="1 2">
    <name type="scientific">Pseudomonas fluorescens</name>
    <dbReference type="NCBI Taxonomy" id="294"/>
    <lineage>
        <taxon>Bacteria</taxon>
        <taxon>Pseudomonadati</taxon>
        <taxon>Pseudomonadota</taxon>
        <taxon>Gammaproteobacteria</taxon>
        <taxon>Pseudomonadales</taxon>
        <taxon>Pseudomonadaceae</taxon>
        <taxon>Pseudomonas</taxon>
    </lineage>
</organism>
<evidence type="ECO:0000313" key="1">
    <source>
        <dbReference type="EMBL" id="VVN63754.1"/>
    </source>
</evidence>
<sequence>MELTAVDVRQVMAAHTFLRVGQQRFRNQLRAEERAADADIDDVGDWLLGVTAPQTVVNPADQLGHLVQDFMHLGHDVHAVDRQFVGNRATQRGVQGRATFRGVDDFTAEQRLDCAFEVDLIGEVDQQIAGLVGDQVFRVVQKQPAAAQGEFFKTFRVAVKRVTHAEVLHAGTVKFQRLPSGQSGNVVRGAVVRHRCGYPFCLNCLWTLKTPAPGFSCSGVRSV</sequence>
<reference evidence="1 2" key="1">
    <citation type="submission" date="2019-09" db="EMBL/GenBank/DDBJ databases">
        <authorList>
            <person name="Chandra G."/>
            <person name="Truman W A."/>
        </authorList>
    </citation>
    <scope>NUCLEOTIDE SEQUENCE [LARGE SCALE GENOMIC DNA]</scope>
    <source>
        <strain evidence="1">PS685</strain>
    </source>
</reference>
<name>A0A5E6ZG72_PSEFL</name>
<dbReference type="AlphaFoldDB" id="A0A5E6ZG72"/>
<gene>
    <name evidence="1" type="ORF">PS685_04434</name>
</gene>